<gene>
    <name evidence="1" type="ORF">VITFI_CDS2143</name>
</gene>
<reference evidence="1 2" key="1">
    <citation type="submission" date="2017-07" db="EMBL/GenBank/DDBJ databases">
        <title>Complete Genome Sequence of the cosmetic ferment Vitreoscilla filiformis (ATCC15551).</title>
        <authorList>
            <person name="Contreras S."/>
            <person name="Sagory-Zalkind P."/>
            <person name="Blanquart H."/>
            <person name="Iltis A."/>
            <person name="Morand S.C."/>
        </authorList>
    </citation>
    <scope>NUCLEOTIDE SEQUENCE [LARGE SCALE GENOMIC DNA]</scope>
    <source>
        <strain evidence="1 2">ATCC 15551</strain>
    </source>
</reference>
<dbReference type="RefSeq" id="WP_089416935.1">
    <property type="nucleotide sequence ID" value="NZ_CP022423.1"/>
</dbReference>
<dbReference type="KEGG" id="vff:VITFI_CDS2143"/>
<dbReference type="Proteomes" id="UP000199729">
    <property type="component" value="Chromosome"/>
</dbReference>
<evidence type="ECO:0000313" key="2">
    <source>
        <dbReference type="Proteomes" id="UP000199729"/>
    </source>
</evidence>
<name>A0A221KFW7_VITFI</name>
<protein>
    <recommendedName>
        <fullName evidence="3">CRISPR-associated protein Csx10</fullName>
    </recommendedName>
</protein>
<dbReference type="AlphaFoldDB" id="A0A221KFW7"/>
<dbReference type="EMBL" id="CP022423">
    <property type="protein sequence ID" value="ASM77921.1"/>
    <property type="molecule type" value="Genomic_DNA"/>
</dbReference>
<evidence type="ECO:0000313" key="1">
    <source>
        <dbReference type="EMBL" id="ASM77921.1"/>
    </source>
</evidence>
<organism evidence="1 2">
    <name type="scientific">Vitreoscilla filiformis</name>
    <dbReference type="NCBI Taxonomy" id="63"/>
    <lineage>
        <taxon>Bacteria</taxon>
        <taxon>Pseudomonadati</taxon>
        <taxon>Pseudomonadota</taxon>
        <taxon>Betaproteobacteria</taxon>
        <taxon>Neisseriales</taxon>
        <taxon>Neisseriaceae</taxon>
        <taxon>Vitreoscilla</taxon>
    </lineage>
</organism>
<evidence type="ECO:0008006" key="3">
    <source>
        <dbReference type="Google" id="ProtNLM"/>
    </source>
</evidence>
<dbReference type="InterPro" id="IPR019117">
    <property type="entry name" value="CRISPR-assoc_protein_Cmr3"/>
</dbReference>
<dbReference type="OrthoDB" id="1016065at2"/>
<dbReference type="Pfam" id="PF09700">
    <property type="entry name" value="Cas_Cmr3"/>
    <property type="match status" value="1"/>
</dbReference>
<sequence length="554" mass="60686">MKRYQLDITLLDDLVFSQRSATQGNHEALDRIPGTALWGWAAAWLHRHHAGDAQALAHEEGLRFSDARPLSPHGLPTFVVPLSWVYDKGDTEGYFIKNTEGTASKRLHAQKLRNLAHADAKADDFKQAKGLRGGYVSEAGEHVTPDTQYRLRTALQEETGTARAGQLFGYQSLQAGQRFRATMQVAAGVPAAPVEALLRAMAQQVRLGRSRSGEYGRVRVSIQEMPAPVVAPSVRGQRVVVWLLSDALLRDAHGRPCLTPEPTVMGLPGARFVPQHSALRHRRYSAWNAHRNTYATECQVIQAGSVLVFERDRAFTPEELRQLQGGVGVSGAQGLGEVWVNPPLLADVRPVFRQTTMTAPATAATVPVRAPDTPLMKFLQRTPESAVKVDQGALKLAQDWQQKITSHLMAVRRYRGTPEHLPLGPSPSQWGGLASALEACLEPAHYNDKVQSKVLGISASSGPTRSAQGSTGVHRNTQALEGWNVSHSNSEPLGGLMNQLLRKHLDLHMQAGAAAADWRRAVRQAVHACQAIRRADLHWLEALDKVCKKESSES</sequence>
<accession>A0A221KFW7</accession>
<proteinExistence type="predicted"/>
<keyword evidence="2" id="KW-1185">Reference proteome</keyword>